<sequence>MSSSLLPLFGSLPFAHPKFLPLLQSHKPFTNPSQLSQSSLTKLLNRLNSTILSREDNADRRAACIIATEIVSMDEEGYVLTNYGKGWLGTCLGFVASPTSSIPNVPAYSSLLQQMVYSAAQYPSFEREVIHPIMGKLAVSLGKLFERCVTDNRPDWSVIHELLSTLKKLIVHSPAPFRPLLPALKPSLFNLILQIPTPTNPYPSIPDEIRRSASEVIACLHVTAGKAQSPQSWGAEIKEALGGFGKALNGITTDAWEEEPVKVQPPNASSALPELPVESSTRLPVCLDWAEGFTEVILALLRYPTARPVPVPIAQIVSAGLRCLSLTLDTPTVTFISPQHQAALLACLPRLWTIGVQLIGILAISCGDHLFPHLSNILEHTVWLAERTPASMTETQIQLLKFHRLLLSLYPPAIVPLEYPTRLLRLSLTRVQPLLENRAKSEIPSGNTGGGKRGKKRARGAEDGLVGGLEGRDARTFHTEEVEVIIQALFLIPLLHPTPLFSPSLLTFSIRLHLSLYLSIPSLGGILPSAAAQSDLQAAIQHVLEQVVLMTEGEGGTGRGWKSLIISVLAQHSEKLAPIVHPSLPPLMRPLPPLSQLHFFVKEGEEERKERLSMGFGIVDETNGAEEEEAADGDMVVEQSTSQISSSTKALSGDIKRFEQNTAATQYSIPASTTATASLAVPPPVSASTTPSTSLQPVIPAPSSSISSSAVVPSVPIPEQPIQFSSAMSESITTQVESNFISHPSANADEKGKGKAVVAATATSAKTTQDMDDIIMLNDEDDEGIPELDSGSDDFDEDDDDEEEVEEDE</sequence>
<feature type="compositionally biased region" description="Low complexity" evidence="5">
    <location>
        <begin position="686"/>
        <end position="700"/>
    </location>
</feature>
<feature type="compositionally biased region" description="Polar residues" evidence="5">
    <location>
        <begin position="638"/>
        <end position="650"/>
    </location>
</feature>
<evidence type="ECO:0000256" key="2">
    <source>
        <dbReference type="ARBA" id="ARBA00010511"/>
    </source>
</evidence>
<dbReference type="Gene3D" id="1.25.10.10">
    <property type="entry name" value="Leucine-rich Repeat Variant"/>
    <property type="match status" value="1"/>
</dbReference>
<dbReference type="Proteomes" id="UP000078595">
    <property type="component" value="Chromosome 2"/>
</dbReference>
<evidence type="ECO:0000256" key="4">
    <source>
        <dbReference type="ARBA" id="ARBA00023242"/>
    </source>
</evidence>
<name>A0AAJ8KKH5_9TREE</name>
<dbReference type="SUPFAM" id="SSF48371">
    <property type="entry name" value="ARM repeat"/>
    <property type="match status" value="1"/>
</dbReference>
<dbReference type="EMBL" id="CP144531">
    <property type="protein sequence ID" value="WWC59368.1"/>
    <property type="molecule type" value="Genomic_DNA"/>
</dbReference>
<feature type="region of interest" description="Disordered" evidence="5">
    <location>
        <begin position="776"/>
        <end position="809"/>
    </location>
</feature>
<feature type="domain" description="Pre-rRNA-processing protein RIX1 N-terminal" evidence="6">
    <location>
        <begin position="16"/>
        <end position="192"/>
    </location>
</feature>
<feature type="region of interest" description="Disordered" evidence="5">
    <location>
        <begin position="439"/>
        <end position="465"/>
    </location>
</feature>
<evidence type="ECO:0000259" key="6">
    <source>
        <dbReference type="Pfam" id="PF08167"/>
    </source>
</evidence>
<dbReference type="Pfam" id="PF08167">
    <property type="entry name" value="RIX1"/>
    <property type="match status" value="1"/>
</dbReference>
<dbReference type="RefSeq" id="XP_065824512.1">
    <property type="nucleotide sequence ID" value="XM_065968440.1"/>
</dbReference>
<dbReference type="InterPro" id="IPR012583">
    <property type="entry name" value="RIX1_N"/>
</dbReference>
<dbReference type="GO" id="GO:0005634">
    <property type="term" value="C:nucleus"/>
    <property type="evidence" value="ECO:0007669"/>
    <property type="project" value="UniProtKB-SubCell"/>
</dbReference>
<comment type="similarity">
    <text evidence="2">Belongs to the RIX1/PELP1 family.</text>
</comment>
<feature type="region of interest" description="Disordered" evidence="5">
    <location>
        <begin position="680"/>
        <end position="700"/>
    </location>
</feature>
<reference evidence="7" key="1">
    <citation type="submission" date="2013-07" db="EMBL/GenBank/DDBJ databases">
        <authorList>
            <consortium name="The Broad Institute Genome Sequencing Platform"/>
            <person name="Cuomo C."/>
            <person name="Litvintseva A."/>
            <person name="Chen Y."/>
            <person name="Heitman J."/>
            <person name="Sun S."/>
            <person name="Springer D."/>
            <person name="Dromer F."/>
            <person name="Young S.K."/>
            <person name="Zeng Q."/>
            <person name="Gargeya S."/>
            <person name="Fitzgerald M."/>
            <person name="Abouelleil A."/>
            <person name="Alvarado L."/>
            <person name="Berlin A.M."/>
            <person name="Chapman S.B."/>
            <person name="Dewar J."/>
            <person name="Goldberg J."/>
            <person name="Griggs A."/>
            <person name="Gujja S."/>
            <person name="Hansen M."/>
            <person name="Howarth C."/>
            <person name="Imamovic A."/>
            <person name="Larimer J."/>
            <person name="McCowan C."/>
            <person name="Murphy C."/>
            <person name="Pearson M."/>
            <person name="Priest M."/>
            <person name="Roberts A."/>
            <person name="Saif S."/>
            <person name="Shea T."/>
            <person name="Sykes S."/>
            <person name="Wortman J."/>
            <person name="Nusbaum C."/>
            <person name="Birren B."/>
        </authorList>
    </citation>
    <scope>NUCLEOTIDE SEQUENCE</scope>
    <source>
        <strain evidence="7">CBS 10117</strain>
    </source>
</reference>
<dbReference type="KEGG" id="kdj:28965643"/>
<comment type="subcellular location">
    <subcellularLocation>
        <location evidence="1">Nucleus</location>
    </subcellularLocation>
</comment>
<keyword evidence="4" id="KW-0539">Nucleus</keyword>
<evidence type="ECO:0000256" key="5">
    <source>
        <dbReference type="SAM" id="MobiDB-lite"/>
    </source>
</evidence>
<proteinExistence type="inferred from homology"/>
<dbReference type="GeneID" id="28965643"/>
<dbReference type="PANTHER" id="PTHR34105">
    <property type="entry name" value="PROLINE-, GLUTAMIC ACID- AND LEUCINE-RICH PROTEIN 1"/>
    <property type="match status" value="1"/>
</dbReference>
<dbReference type="AlphaFoldDB" id="A0AAJ8KKH5"/>
<accession>A0AAJ8KKH5</accession>
<evidence type="ECO:0000313" key="7">
    <source>
        <dbReference type="EMBL" id="WWC59368.1"/>
    </source>
</evidence>
<dbReference type="InterPro" id="IPR016024">
    <property type="entry name" value="ARM-type_fold"/>
</dbReference>
<evidence type="ECO:0000256" key="1">
    <source>
        <dbReference type="ARBA" id="ARBA00004123"/>
    </source>
</evidence>
<evidence type="ECO:0000256" key="3">
    <source>
        <dbReference type="ARBA" id="ARBA00021502"/>
    </source>
</evidence>
<feature type="compositionally biased region" description="Acidic residues" evidence="5">
    <location>
        <begin position="623"/>
        <end position="632"/>
    </location>
</feature>
<gene>
    <name evidence="7" type="ORF">I303_101920</name>
</gene>
<feature type="region of interest" description="Disordered" evidence="5">
    <location>
        <begin position="620"/>
        <end position="650"/>
    </location>
</feature>
<dbReference type="PANTHER" id="PTHR34105:SF1">
    <property type="entry name" value="PROLINE-, GLUTAMIC ACID- AND LEUCINE-RICH PROTEIN 1"/>
    <property type="match status" value="1"/>
</dbReference>
<evidence type="ECO:0000313" key="8">
    <source>
        <dbReference type="Proteomes" id="UP000078595"/>
    </source>
</evidence>
<reference evidence="7" key="2">
    <citation type="submission" date="2024-02" db="EMBL/GenBank/DDBJ databases">
        <title>Comparative genomics of Cryptococcus and Kwoniella reveals pathogenesis evolution and contrasting modes of karyotype evolution via chromosome fusion or intercentromeric recombination.</title>
        <authorList>
            <person name="Coelho M.A."/>
            <person name="David-Palma M."/>
            <person name="Shea T."/>
            <person name="Bowers K."/>
            <person name="McGinley-Smith S."/>
            <person name="Mohammad A.W."/>
            <person name="Gnirke A."/>
            <person name="Yurkov A.M."/>
            <person name="Nowrousian M."/>
            <person name="Sun S."/>
            <person name="Cuomo C.A."/>
            <person name="Heitman J."/>
        </authorList>
    </citation>
    <scope>NUCLEOTIDE SEQUENCE</scope>
    <source>
        <strain evidence="7">CBS 10117</strain>
    </source>
</reference>
<organism evidence="7 8">
    <name type="scientific">Kwoniella dejecticola CBS 10117</name>
    <dbReference type="NCBI Taxonomy" id="1296121"/>
    <lineage>
        <taxon>Eukaryota</taxon>
        <taxon>Fungi</taxon>
        <taxon>Dikarya</taxon>
        <taxon>Basidiomycota</taxon>
        <taxon>Agaricomycotina</taxon>
        <taxon>Tremellomycetes</taxon>
        <taxon>Tremellales</taxon>
        <taxon>Cryptococcaceae</taxon>
        <taxon>Kwoniella</taxon>
    </lineage>
</organism>
<dbReference type="GO" id="GO:0006364">
    <property type="term" value="P:rRNA processing"/>
    <property type="evidence" value="ECO:0007669"/>
    <property type="project" value="TreeGrafter"/>
</dbReference>
<keyword evidence="8" id="KW-1185">Reference proteome</keyword>
<dbReference type="InterPro" id="IPR011989">
    <property type="entry name" value="ARM-like"/>
</dbReference>
<protein>
    <recommendedName>
        <fullName evidence="3">Pre-rRNA-processing protein RIX1</fullName>
    </recommendedName>
</protein>